<evidence type="ECO:0000313" key="3">
    <source>
        <dbReference type="EMBL" id="VFJ42692.1"/>
    </source>
</evidence>
<feature type="transmembrane region" description="Helical" evidence="2">
    <location>
        <begin position="82"/>
        <end position="105"/>
    </location>
</feature>
<dbReference type="Pfam" id="PF09490">
    <property type="entry name" value="CbtA"/>
    <property type="match status" value="1"/>
</dbReference>
<proteinExistence type="predicted"/>
<keyword evidence="2" id="KW-0472">Membrane</keyword>
<reference evidence="3" key="1">
    <citation type="submission" date="2019-02" db="EMBL/GenBank/DDBJ databases">
        <authorList>
            <person name="Gruber-Vodicka R. H."/>
            <person name="Seah K. B. B."/>
        </authorList>
    </citation>
    <scope>NUCLEOTIDE SEQUENCE</scope>
    <source>
        <strain evidence="3">BECK_BZ15</strain>
    </source>
</reference>
<dbReference type="NCBIfam" id="TIGR02458">
    <property type="entry name" value="CbtA"/>
    <property type="match status" value="1"/>
</dbReference>
<evidence type="ECO:0000256" key="1">
    <source>
        <dbReference type="SAM" id="MobiDB-lite"/>
    </source>
</evidence>
<feature type="transmembrane region" description="Helical" evidence="2">
    <location>
        <begin position="151"/>
        <end position="170"/>
    </location>
</feature>
<dbReference type="AlphaFoldDB" id="A0A450RUC5"/>
<keyword evidence="2" id="KW-0812">Transmembrane</keyword>
<gene>
    <name evidence="3" type="ORF">BECKFW1821A_GA0114235_100243</name>
</gene>
<feature type="transmembrane region" description="Helical" evidence="2">
    <location>
        <begin position="177"/>
        <end position="194"/>
    </location>
</feature>
<name>A0A450RUC5_9GAMM</name>
<feature type="transmembrane region" description="Helical" evidence="2">
    <location>
        <begin position="206"/>
        <end position="231"/>
    </location>
</feature>
<dbReference type="EMBL" id="CAADEW010000002">
    <property type="protein sequence ID" value="VFJ42692.1"/>
    <property type="molecule type" value="Genomic_DNA"/>
</dbReference>
<feature type="transmembrane region" description="Helical" evidence="2">
    <location>
        <begin position="112"/>
        <end position="131"/>
    </location>
</feature>
<sequence>MFASFKRILTIAAITSLISGILLTLAQQVQVIPMILEAEKYEHAAGTDHHAATPAEHSHANADVHASEEAGWQPAEGLERNLYTALANIVVALGFALLLGAVAFLRGAKLDWRWGLVWGLAGYVIFFLAPALGMSPELPGSHSGALEQRQLWWLITVVCTGSGLALVFFNAQTMVKILGVVLLVAPHVVGAPHAPAPEGVVPPELIRSFVIATAVTNAVFWLALGGVYGFFDKKLSA</sequence>
<evidence type="ECO:0000256" key="2">
    <source>
        <dbReference type="SAM" id="Phobius"/>
    </source>
</evidence>
<accession>A0A450RUC5</accession>
<protein>
    <submittedName>
        <fullName evidence="3">Cobalt transporter subunit CbtA</fullName>
    </submittedName>
</protein>
<dbReference type="InterPro" id="IPR012666">
    <property type="entry name" value="CbtA_put"/>
</dbReference>
<feature type="region of interest" description="Disordered" evidence="1">
    <location>
        <begin position="47"/>
        <end position="66"/>
    </location>
</feature>
<keyword evidence="2" id="KW-1133">Transmembrane helix</keyword>
<organism evidence="3">
    <name type="scientific">Candidatus Kentrum sp. FW</name>
    <dbReference type="NCBI Taxonomy" id="2126338"/>
    <lineage>
        <taxon>Bacteria</taxon>
        <taxon>Pseudomonadati</taxon>
        <taxon>Pseudomonadota</taxon>
        <taxon>Gammaproteobacteria</taxon>
        <taxon>Candidatus Kentrum</taxon>
    </lineage>
</organism>